<dbReference type="Proteomes" id="UP001141619">
    <property type="component" value="Unassembled WGS sequence"/>
</dbReference>
<reference evidence="3" key="1">
    <citation type="submission" date="2022-08" db="EMBL/GenBank/DDBJ databases">
        <authorList>
            <person name="Vandamme P."/>
            <person name="Hettiarachchi A."/>
            <person name="Peeters C."/>
            <person name="Cnockaert M."/>
            <person name="Carlier A."/>
        </authorList>
    </citation>
    <scope>NUCLEOTIDE SEQUENCE</scope>
    <source>
        <strain evidence="3">LMG 31809</strain>
    </source>
</reference>
<keyword evidence="2" id="KW-0067">ATP-binding</keyword>
<dbReference type="GO" id="GO:0016887">
    <property type="term" value="F:ATP hydrolysis activity"/>
    <property type="evidence" value="ECO:0007669"/>
    <property type="project" value="InterPro"/>
</dbReference>
<reference evidence="3" key="2">
    <citation type="journal article" date="2023" name="Syst. Appl. Microbiol.">
        <title>Govania unica gen. nov., sp. nov., a rare biosphere bacterium that represents a novel family in the class Alphaproteobacteria.</title>
        <authorList>
            <person name="Vandamme P."/>
            <person name="Peeters C."/>
            <person name="Hettiarachchi A."/>
            <person name="Cnockaert M."/>
            <person name="Carlier A."/>
        </authorList>
    </citation>
    <scope>NUCLEOTIDE SEQUENCE</scope>
    <source>
        <strain evidence="3">LMG 31809</strain>
    </source>
</reference>
<evidence type="ECO:0000256" key="1">
    <source>
        <dbReference type="ARBA" id="ARBA00022741"/>
    </source>
</evidence>
<dbReference type="NCBIfam" id="NF040713">
    <property type="entry name" value="ZapE"/>
    <property type="match status" value="1"/>
</dbReference>
<dbReference type="InterPro" id="IPR027417">
    <property type="entry name" value="P-loop_NTPase"/>
</dbReference>
<proteinExistence type="predicted"/>
<dbReference type="AlphaFoldDB" id="A0A9X3TVF0"/>
<keyword evidence="1" id="KW-0547">Nucleotide-binding</keyword>
<comment type="caution">
    <text evidence="3">The sequence shown here is derived from an EMBL/GenBank/DDBJ whole genome shotgun (WGS) entry which is preliminary data.</text>
</comment>
<dbReference type="PANTHER" id="PTHR12169:SF6">
    <property type="entry name" value="AFG1-LIKE ATPASE"/>
    <property type="match status" value="1"/>
</dbReference>
<name>A0A9X3TVF0_9PROT</name>
<dbReference type="GO" id="GO:0005737">
    <property type="term" value="C:cytoplasm"/>
    <property type="evidence" value="ECO:0007669"/>
    <property type="project" value="TreeGrafter"/>
</dbReference>
<accession>A0A9X3TVF0</accession>
<keyword evidence="3" id="KW-0131">Cell cycle</keyword>
<evidence type="ECO:0000313" key="4">
    <source>
        <dbReference type="Proteomes" id="UP001141619"/>
    </source>
</evidence>
<protein>
    <submittedName>
        <fullName evidence="3">Cell division protein ZapE</fullName>
    </submittedName>
</protein>
<keyword evidence="3" id="KW-0132">Cell division</keyword>
<dbReference type="GO" id="GO:0005524">
    <property type="term" value="F:ATP binding"/>
    <property type="evidence" value="ECO:0007669"/>
    <property type="project" value="UniProtKB-KW"/>
</dbReference>
<dbReference type="Pfam" id="PF03969">
    <property type="entry name" value="AFG1_ATPase"/>
    <property type="match status" value="1"/>
</dbReference>
<dbReference type="RefSeq" id="WP_274942443.1">
    <property type="nucleotide sequence ID" value="NZ_JANWOI010000001.1"/>
</dbReference>
<dbReference type="GO" id="GO:0051301">
    <property type="term" value="P:cell division"/>
    <property type="evidence" value="ECO:0007669"/>
    <property type="project" value="UniProtKB-KW"/>
</dbReference>
<sequence>MTELAFKDLCSDSATGPQAVFDGLRARGSLKPDVAQDKVVRRLQQLYDDLAAPLPEKPGFLRWLFGKSEPEVQGPRGIYIYGEVGRGKSMLMDLFFSTAPVTAKRRVHFLSFMLEVHAKIHAWRQMTPDERVAKAGKDAGDDPIPPLAQDIAAGARLLCFDEFQVTDVADAMILSRLFTGLMAAGVVIVATSNRVPEDLYLNGLNRQLFLPFIALVRERLDVVMLSGPTDYRMARLAGAKVYHWPISDAATKALSEAFYRLTDNEVGDRAAVGPEEIEVQGRMLHVPVAARGVAVFSFKRLCENPLGAADYLAIAWRYHTVIIVGIPLLGPEKRNEAKRFVTLIDALYENGVKLLCSAAAAPEGLYPAGDGAFEFHRTVSRLNEMQSADYLARGHAVT</sequence>
<keyword evidence="4" id="KW-1185">Reference proteome</keyword>
<dbReference type="Gene3D" id="3.40.50.300">
    <property type="entry name" value="P-loop containing nucleotide triphosphate hydrolases"/>
    <property type="match status" value="1"/>
</dbReference>
<dbReference type="PANTHER" id="PTHR12169">
    <property type="entry name" value="ATPASE N2B"/>
    <property type="match status" value="1"/>
</dbReference>
<dbReference type="SUPFAM" id="SSF52540">
    <property type="entry name" value="P-loop containing nucleoside triphosphate hydrolases"/>
    <property type="match status" value="1"/>
</dbReference>
<evidence type="ECO:0000256" key="2">
    <source>
        <dbReference type="ARBA" id="ARBA00022840"/>
    </source>
</evidence>
<dbReference type="EMBL" id="JANWOI010000001">
    <property type="protein sequence ID" value="MDA5192740.1"/>
    <property type="molecule type" value="Genomic_DNA"/>
</dbReference>
<organism evidence="3 4">
    <name type="scientific">Govanella unica</name>
    <dbReference type="NCBI Taxonomy" id="2975056"/>
    <lineage>
        <taxon>Bacteria</taxon>
        <taxon>Pseudomonadati</taxon>
        <taxon>Pseudomonadota</taxon>
        <taxon>Alphaproteobacteria</taxon>
        <taxon>Emcibacterales</taxon>
        <taxon>Govanellaceae</taxon>
        <taxon>Govanella</taxon>
    </lineage>
</organism>
<gene>
    <name evidence="3" type="primary">zapE</name>
    <name evidence="3" type="ORF">NYP16_02050</name>
</gene>
<evidence type="ECO:0000313" key="3">
    <source>
        <dbReference type="EMBL" id="MDA5192740.1"/>
    </source>
</evidence>
<dbReference type="InterPro" id="IPR005654">
    <property type="entry name" value="ATPase_AFG1-like"/>
</dbReference>